<gene>
    <name evidence="3" type="ORF">SAMN04487949_2263</name>
</gene>
<feature type="transmembrane region" description="Helical" evidence="1">
    <location>
        <begin position="92"/>
        <end position="110"/>
    </location>
</feature>
<dbReference type="Pfam" id="PF07760">
    <property type="entry name" value="DUF1616"/>
    <property type="match status" value="1"/>
</dbReference>
<evidence type="ECO:0000313" key="4">
    <source>
        <dbReference type="Proteomes" id="UP000199451"/>
    </source>
</evidence>
<feature type="transmembrane region" description="Helical" evidence="1">
    <location>
        <begin position="16"/>
        <end position="34"/>
    </location>
</feature>
<feature type="transmembrane region" description="Helical" evidence="1">
    <location>
        <begin position="41"/>
        <end position="64"/>
    </location>
</feature>
<sequence length="376" mass="39514">MTTHPPSRRVDDVVDIVWPVLVLSGLLAAATMLAGGSAARLLLTLLAVLLFPGYVLSLFVFPLAKTPGDDPTERVGDGSGLGLAALGTTERWAVALGFSICLMPLYGLLITLAELPFALRSVMGVVVGVVTVLTVLALVRRLRLRVDAPVLLPGRPTPLASLRAATASRSTGRVVSNAVIVVTLLAAVSALAVGITLPPAGSQYTTASLLTVGENGSLVAAGYPHDLAPEETAELVLVLSNNEGTATDYTVVVQSQRVALDGTVTETRYLDEFSTQLRNGETWERPHEVAPLLDGDRVRLAYLVYRGSPPADPTVENAYRSLTLWVREPMPGATSETEAAAVVAVDVQHDVAGGFDAARVETGWTSATTLPPVVVR</sequence>
<feature type="transmembrane region" description="Helical" evidence="1">
    <location>
        <begin position="117"/>
        <end position="139"/>
    </location>
</feature>
<dbReference type="AlphaFoldDB" id="A0A1G9UN90"/>
<dbReference type="OrthoDB" id="82282at2157"/>
<dbReference type="STRING" id="660521.SAMN04487949_2263"/>
<feature type="domain" description="DUF1616" evidence="2">
    <location>
        <begin position="20"/>
        <end position="326"/>
    </location>
</feature>
<keyword evidence="1" id="KW-0812">Transmembrane</keyword>
<organism evidence="3 4">
    <name type="scientific">Halogranum gelatinilyticum</name>
    <dbReference type="NCBI Taxonomy" id="660521"/>
    <lineage>
        <taxon>Archaea</taxon>
        <taxon>Methanobacteriati</taxon>
        <taxon>Methanobacteriota</taxon>
        <taxon>Stenosarchaea group</taxon>
        <taxon>Halobacteria</taxon>
        <taxon>Halobacteriales</taxon>
        <taxon>Haloferacaceae</taxon>
    </lineage>
</organism>
<reference evidence="4" key="1">
    <citation type="submission" date="2016-10" db="EMBL/GenBank/DDBJ databases">
        <authorList>
            <person name="Varghese N."/>
            <person name="Submissions S."/>
        </authorList>
    </citation>
    <scope>NUCLEOTIDE SEQUENCE [LARGE SCALE GENOMIC DNA]</scope>
    <source>
        <strain evidence="4">CGMCC 1.10119</strain>
    </source>
</reference>
<evidence type="ECO:0000256" key="1">
    <source>
        <dbReference type="SAM" id="Phobius"/>
    </source>
</evidence>
<evidence type="ECO:0000259" key="2">
    <source>
        <dbReference type="Pfam" id="PF07760"/>
    </source>
</evidence>
<dbReference type="RefSeq" id="WP_089697539.1">
    <property type="nucleotide sequence ID" value="NZ_FNHL01000002.1"/>
</dbReference>
<dbReference type="EMBL" id="FNHL01000002">
    <property type="protein sequence ID" value="SDM61422.1"/>
    <property type="molecule type" value="Genomic_DNA"/>
</dbReference>
<proteinExistence type="predicted"/>
<keyword evidence="4" id="KW-1185">Reference proteome</keyword>
<keyword evidence="1" id="KW-0472">Membrane</keyword>
<dbReference type="InterPro" id="IPR011674">
    <property type="entry name" value="DUF1616"/>
</dbReference>
<name>A0A1G9UN90_9EURY</name>
<evidence type="ECO:0000313" key="3">
    <source>
        <dbReference type="EMBL" id="SDM61422.1"/>
    </source>
</evidence>
<dbReference type="Proteomes" id="UP000199451">
    <property type="component" value="Unassembled WGS sequence"/>
</dbReference>
<protein>
    <submittedName>
        <fullName evidence="3">Uncharacterized membrane protein</fullName>
    </submittedName>
</protein>
<feature type="transmembrane region" description="Helical" evidence="1">
    <location>
        <begin position="178"/>
        <end position="197"/>
    </location>
</feature>
<accession>A0A1G9UN90</accession>
<keyword evidence="1" id="KW-1133">Transmembrane helix</keyword>